<keyword evidence="2" id="KW-1185">Reference proteome</keyword>
<name>A0A5P1RA67_9GAMM</name>
<reference evidence="1 2" key="1">
    <citation type="journal article" date="2019" name="Biochem. Eng. J.">
        <title>Metabolic engineering of the marine bacteria Neptunomonas concharum for the production of acetoin and meso-2,3-butanediol from acetate.</title>
        <authorList>
            <person name="Li W."/>
            <person name="Pu N."/>
            <person name="Liu C.-X."/>
            <person name="Yuan Q.-P."/>
            <person name="Li Z.-J."/>
        </authorList>
    </citation>
    <scope>NUCLEOTIDE SEQUENCE [LARGE SCALE GENOMIC DNA]</scope>
    <source>
        <strain evidence="1 2">JCM17730</strain>
    </source>
</reference>
<organism evidence="1 2">
    <name type="scientific">Neptunomonas concharum</name>
    <dbReference type="NCBI Taxonomy" id="1031538"/>
    <lineage>
        <taxon>Bacteria</taxon>
        <taxon>Pseudomonadati</taxon>
        <taxon>Pseudomonadota</taxon>
        <taxon>Gammaproteobacteria</taxon>
        <taxon>Oceanospirillales</taxon>
        <taxon>Oceanospirillaceae</taxon>
        <taxon>Neptunomonas</taxon>
    </lineage>
</organism>
<protein>
    <recommendedName>
        <fullName evidence="3">CopL family metal-binding regulatory protein</fullName>
    </recommendedName>
</protein>
<evidence type="ECO:0000313" key="2">
    <source>
        <dbReference type="Proteomes" id="UP000324760"/>
    </source>
</evidence>
<dbReference type="AlphaFoldDB" id="A0A5P1RA67"/>
<gene>
    <name evidence="1" type="ORF">F0U83_07360</name>
</gene>
<evidence type="ECO:0008006" key="3">
    <source>
        <dbReference type="Google" id="ProtNLM"/>
    </source>
</evidence>
<sequence>MLLLNRRTLLMFGLLLMLIMQLFSYAVASVSPWQMLPQQQHQTMQSDSDHCSGMESADASMGCHSMPMESADCCNEMENCVTAHCLSVTACPDTGLYLTFGDVDFQRFIEPSSVLLSSSDSLYRPPITA</sequence>
<dbReference type="KEGG" id="ncu:F0U83_07360"/>
<proteinExistence type="predicted"/>
<dbReference type="EMBL" id="CP043869">
    <property type="protein sequence ID" value="QEQ96539.1"/>
    <property type="molecule type" value="Genomic_DNA"/>
</dbReference>
<dbReference type="RefSeq" id="WP_138988341.1">
    <property type="nucleotide sequence ID" value="NZ_CP043869.1"/>
</dbReference>
<dbReference type="Proteomes" id="UP000324760">
    <property type="component" value="Chromosome"/>
</dbReference>
<evidence type="ECO:0000313" key="1">
    <source>
        <dbReference type="EMBL" id="QEQ96539.1"/>
    </source>
</evidence>
<accession>A0A5P1RA67</accession>